<dbReference type="AlphaFoldDB" id="A0AAI8C8N1"/>
<feature type="transmembrane region" description="Helical" evidence="1">
    <location>
        <begin position="6"/>
        <end position="24"/>
    </location>
</feature>
<protein>
    <submittedName>
        <fullName evidence="2">Uncharacterized protein</fullName>
    </submittedName>
</protein>
<dbReference type="Proteomes" id="UP000069030">
    <property type="component" value="Chromosome"/>
</dbReference>
<name>A0AAI8C8N1_9FLAO</name>
<gene>
    <name evidence="2" type="ORF">AS202_18475</name>
</gene>
<dbReference type="KEGG" id="mod:AS202_18475"/>
<keyword evidence="1" id="KW-1133">Transmembrane helix</keyword>
<evidence type="ECO:0000256" key="1">
    <source>
        <dbReference type="SAM" id="Phobius"/>
    </source>
</evidence>
<proteinExistence type="predicted"/>
<evidence type="ECO:0000313" key="2">
    <source>
        <dbReference type="EMBL" id="ALU28012.1"/>
    </source>
</evidence>
<dbReference type="EMBL" id="CP013690">
    <property type="protein sequence ID" value="ALU28012.1"/>
    <property type="molecule type" value="Genomic_DNA"/>
</dbReference>
<accession>A0AAI8C8N1</accession>
<keyword evidence="1" id="KW-0812">Transmembrane</keyword>
<organism evidence="2 3">
    <name type="scientific">Myroides odoratimimus</name>
    <dbReference type="NCBI Taxonomy" id="76832"/>
    <lineage>
        <taxon>Bacteria</taxon>
        <taxon>Pseudomonadati</taxon>
        <taxon>Bacteroidota</taxon>
        <taxon>Flavobacteriia</taxon>
        <taxon>Flavobacteriales</taxon>
        <taxon>Flavobacteriaceae</taxon>
        <taxon>Myroides</taxon>
    </lineage>
</organism>
<reference evidence="2 3" key="1">
    <citation type="journal article" date="2016" name="J. Zhejiang Univ. Sci. B">
        <title>Antibiotic resistance mechanisms of Myroides sp.</title>
        <authorList>
            <person name="Hu S."/>
            <person name="Yuan S."/>
            <person name="Qu H."/>
            <person name="Jiang T."/>
            <person name="Zhou Y."/>
            <person name="Wang M."/>
            <person name="Ming D."/>
        </authorList>
    </citation>
    <scope>NUCLEOTIDE SEQUENCE [LARGE SCALE GENOMIC DNA]</scope>
    <source>
        <strain evidence="2 3">PR63039</strain>
    </source>
</reference>
<dbReference type="RefSeq" id="WP_006258088.1">
    <property type="nucleotide sequence ID" value="NZ_CP013690.1"/>
</dbReference>
<evidence type="ECO:0000313" key="3">
    <source>
        <dbReference type="Proteomes" id="UP000069030"/>
    </source>
</evidence>
<keyword evidence="1" id="KW-0472">Membrane</keyword>
<sequence>MKNKIIIGLIIVLNLFVIGYYTNLQQEEKVLSNYTTGFKGVVVEKFNPREKLPHTFLKIRIQNDKLINVYPTTIIGSYAVVGDSIIKMENSNKCIVKKSNGVVEHFSFEGQYIEFLNE</sequence>